<evidence type="ECO:0000256" key="4">
    <source>
        <dbReference type="ARBA" id="ARBA00022692"/>
    </source>
</evidence>
<dbReference type="SUPFAM" id="SSF56935">
    <property type="entry name" value="Porins"/>
    <property type="match status" value="1"/>
</dbReference>
<evidence type="ECO:0000256" key="12">
    <source>
        <dbReference type="SAM" id="SignalP"/>
    </source>
</evidence>
<evidence type="ECO:0000259" key="14">
    <source>
        <dbReference type="Pfam" id="PF07715"/>
    </source>
</evidence>
<evidence type="ECO:0000256" key="1">
    <source>
        <dbReference type="ARBA" id="ARBA00004571"/>
    </source>
</evidence>
<keyword evidence="5 12" id="KW-0732">Signal</keyword>
<evidence type="ECO:0000313" key="15">
    <source>
        <dbReference type="EMBL" id="ARS36677.1"/>
    </source>
</evidence>
<dbReference type="PANTHER" id="PTHR30069">
    <property type="entry name" value="TONB-DEPENDENT OUTER MEMBRANE RECEPTOR"/>
    <property type="match status" value="1"/>
</dbReference>
<dbReference type="InterPro" id="IPR000531">
    <property type="entry name" value="Beta-barrel_TonB"/>
</dbReference>
<dbReference type="SUPFAM" id="SSF49452">
    <property type="entry name" value="Starch-binding domain-like"/>
    <property type="match status" value="1"/>
</dbReference>
<protein>
    <submittedName>
        <fullName evidence="15">TonB-dependent receptor</fullName>
    </submittedName>
</protein>
<keyword evidence="7 10" id="KW-0472">Membrane</keyword>
<evidence type="ECO:0000259" key="13">
    <source>
        <dbReference type="Pfam" id="PF00593"/>
    </source>
</evidence>
<dbReference type="GO" id="GO:0030246">
    <property type="term" value="F:carbohydrate binding"/>
    <property type="evidence" value="ECO:0007669"/>
    <property type="project" value="InterPro"/>
</dbReference>
<keyword evidence="4 10" id="KW-0812">Transmembrane</keyword>
<comment type="subcellular location">
    <subcellularLocation>
        <location evidence="1 10">Cell outer membrane</location>
        <topology evidence="1 10">Multi-pass membrane protein</topology>
    </subcellularLocation>
</comment>
<evidence type="ECO:0000313" key="16">
    <source>
        <dbReference type="Proteomes" id="UP000266292"/>
    </source>
</evidence>
<keyword evidence="16" id="KW-1185">Reference proteome</keyword>
<gene>
    <name evidence="15" type="ORF">CA264_15320</name>
</gene>
<proteinExistence type="inferred from homology"/>
<dbReference type="Pfam" id="PF00593">
    <property type="entry name" value="TonB_dep_Rec_b-barrel"/>
    <property type="match status" value="1"/>
</dbReference>
<feature type="signal peptide" evidence="12">
    <location>
        <begin position="1"/>
        <end position="21"/>
    </location>
</feature>
<evidence type="ECO:0000256" key="7">
    <source>
        <dbReference type="ARBA" id="ARBA00023136"/>
    </source>
</evidence>
<keyword evidence="6 11" id="KW-0798">TonB box</keyword>
<name>A0A1X9YUU5_9BACT</name>
<evidence type="ECO:0000256" key="10">
    <source>
        <dbReference type="PROSITE-ProRule" id="PRU01360"/>
    </source>
</evidence>
<dbReference type="EMBL" id="CP021235">
    <property type="protein sequence ID" value="ARS36677.1"/>
    <property type="molecule type" value="Genomic_DNA"/>
</dbReference>
<dbReference type="PROSITE" id="PS52016">
    <property type="entry name" value="TONB_DEPENDENT_REC_3"/>
    <property type="match status" value="1"/>
</dbReference>
<dbReference type="AlphaFoldDB" id="A0A1X9YUU5"/>
<dbReference type="GO" id="GO:0044718">
    <property type="term" value="P:siderophore transmembrane transport"/>
    <property type="evidence" value="ECO:0007669"/>
    <property type="project" value="TreeGrafter"/>
</dbReference>
<dbReference type="KEGG" id="pact:CA264_15320"/>
<feature type="domain" description="TonB-dependent receptor plug" evidence="14">
    <location>
        <begin position="146"/>
        <end position="221"/>
    </location>
</feature>
<dbReference type="InterPro" id="IPR039426">
    <property type="entry name" value="TonB-dep_rcpt-like"/>
</dbReference>
<dbReference type="InterPro" id="IPR037066">
    <property type="entry name" value="Plug_dom_sf"/>
</dbReference>
<evidence type="ECO:0000256" key="2">
    <source>
        <dbReference type="ARBA" id="ARBA00022448"/>
    </source>
</evidence>
<keyword evidence="9 10" id="KW-0998">Cell outer membrane</keyword>
<evidence type="ECO:0000256" key="5">
    <source>
        <dbReference type="ARBA" id="ARBA00022729"/>
    </source>
</evidence>
<reference evidence="16" key="1">
    <citation type="submission" date="2017-05" db="EMBL/GenBank/DDBJ databases">
        <authorList>
            <person name="Ray J."/>
            <person name="Price M."/>
            <person name="Deutschbauer A."/>
        </authorList>
    </citation>
    <scope>NUCLEOTIDE SEQUENCE [LARGE SCALE GENOMIC DNA]</scope>
    <source>
        <strain evidence="16">DSM 19842</strain>
    </source>
</reference>
<evidence type="ECO:0000256" key="3">
    <source>
        <dbReference type="ARBA" id="ARBA00022452"/>
    </source>
</evidence>
<dbReference type="InterPro" id="IPR036942">
    <property type="entry name" value="Beta-barrel_TonB_sf"/>
</dbReference>
<dbReference type="RefSeq" id="WP_025608274.1">
    <property type="nucleotide sequence ID" value="NZ_CP021235.1"/>
</dbReference>
<dbReference type="Gene3D" id="2.170.130.10">
    <property type="entry name" value="TonB-dependent receptor, plug domain"/>
    <property type="match status" value="1"/>
</dbReference>
<dbReference type="OrthoDB" id="9758870at2"/>
<dbReference type="Pfam" id="PF13715">
    <property type="entry name" value="CarbopepD_reg_2"/>
    <property type="match status" value="1"/>
</dbReference>
<dbReference type="Pfam" id="PF07715">
    <property type="entry name" value="Plug"/>
    <property type="match status" value="1"/>
</dbReference>
<dbReference type="Gene3D" id="2.60.40.1120">
    <property type="entry name" value="Carboxypeptidase-like, regulatory domain"/>
    <property type="match status" value="1"/>
</dbReference>
<evidence type="ECO:0000256" key="6">
    <source>
        <dbReference type="ARBA" id="ARBA00023077"/>
    </source>
</evidence>
<comment type="similarity">
    <text evidence="10 11">Belongs to the TonB-dependent receptor family.</text>
</comment>
<keyword evidence="2 10" id="KW-0813">Transport</keyword>
<evidence type="ECO:0000256" key="9">
    <source>
        <dbReference type="ARBA" id="ARBA00023237"/>
    </source>
</evidence>
<dbReference type="PANTHER" id="PTHR30069:SF29">
    <property type="entry name" value="HEMOGLOBIN AND HEMOGLOBIN-HAPTOGLOBIN-BINDING PROTEIN 1-RELATED"/>
    <property type="match status" value="1"/>
</dbReference>
<dbReference type="GO" id="GO:0015344">
    <property type="term" value="F:siderophore uptake transmembrane transporter activity"/>
    <property type="evidence" value="ECO:0007669"/>
    <property type="project" value="TreeGrafter"/>
</dbReference>
<evidence type="ECO:0000256" key="8">
    <source>
        <dbReference type="ARBA" id="ARBA00023170"/>
    </source>
</evidence>
<evidence type="ECO:0000256" key="11">
    <source>
        <dbReference type="RuleBase" id="RU003357"/>
    </source>
</evidence>
<dbReference type="STRING" id="709015.GCA_000472485_03093"/>
<sequence>MYRTILLTSLIVTLISVSVCRAQSQTYQLSGSVSNQSGTPLIGAYVLINPGNKTVAADENGRFSVQLPEGTYVVECQYLGMVALSTEVELKKNTTLRLKLKDKDMSLKQVEVTAKSSFDVNSTNMGSTYMDVKLLTKMPALLGEVDVIRSVSSLPGVVSAGEGTAGFYVRGGSADQNLVLLDDVPVFNSSHLFGFFSIYNPDILDSYTLHRSGISAQYGSRISSILDVRMKDGESDKMHYQAGVSPVSAKFSVYGPLTPKLSIVLAGRAAYPSYLLKMFKSENIKKSAAHFYDANLKLHYKIDANNSLEFSSYYSEDGFKFPYDTTYHWSNKLGSLKWNHVYSQNLSSTVTVAKSIYDNNVEGIAIGEEFNLNSGIDFTQAKVDWGYFGISKHTIDFGGGVAEYVIQPGKLEPYGTSSLNPRTLEKDKGIELHGYVNDEIELSERVSVSLGVRYSYFLKQGPSDVYLYEGGKPRSETSIIDTLAYADGENVQTYQGVEPRAAIKYSLNDNSSLKASYSRMRQYIQLVSNTAAITPVDVWKLSNNYLEPQIADQWSIGYVRVEPNNMYEFSWEVYYKRLTNQVDYKDGAVLLLNPTLEADLLSGKGVAYGSEWMLKKNTGLLSGWVSLTYSRSKRLIQGATPQETINNGEYYPSNYDRPLNLNIFTNYQLHPKLTLSGNFTYTSGRPMAASDSWYRYYGQVFANYTGRNQERMPDYHRLDVSLNYDFNEGAKVEYTGSLSIYNLYGRKNAYSTFFRHYYGAPPGAYKLAIIGAPIPSVNLNVKF</sequence>
<feature type="chain" id="PRO_5011000463" evidence="12">
    <location>
        <begin position="22"/>
        <end position="783"/>
    </location>
</feature>
<keyword evidence="8 15" id="KW-0675">Receptor</keyword>
<feature type="domain" description="TonB-dependent receptor-like beta-barrel" evidence="13">
    <location>
        <begin position="310"/>
        <end position="743"/>
    </location>
</feature>
<dbReference type="Gene3D" id="2.40.170.20">
    <property type="entry name" value="TonB-dependent receptor, beta-barrel domain"/>
    <property type="match status" value="1"/>
</dbReference>
<organism evidence="15 16">
    <name type="scientific">Pontibacter actiniarum</name>
    <dbReference type="NCBI Taxonomy" id="323450"/>
    <lineage>
        <taxon>Bacteria</taxon>
        <taxon>Pseudomonadati</taxon>
        <taxon>Bacteroidota</taxon>
        <taxon>Cytophagia</taxon>
        <taxon>Cytophagales</taxon>
        <taxon>Hymenobacteraceae</taxon>
        <taxon>Pontibacter</taxon>
    </lineage>
</organism>
<keyword evidence="3 10" id="KW-1134">Transmembrane beta strand</keyword>
<dbReference type="InterPro" id="IPR012910">
    <property type="entry name" value="Plug_dom"/>
</dbReference>
<dbReference type="Proteomes" id="UP000266292">
    <property type="component" value="Chromosome"/>
</dbReference>
<dbReference type="InterPro" id="IPR013784">
    <property type="entry name" value="Carb-bd-like_fold"/>
</dbReference>
<accession>A0A1X9YUU5</accession>
<dbReference type="GO" id="GO:0009279">
    <property type="term" value="C:cell outer membrane"/>
    <property type="evidence" value="ECO:0007669"/>
    <property type="project" value="UniProtKB-SubCell"/>
</dbReference>